<gene>
    <name evidence="13" type="primary">rtcB</name>
    <name evidence="15" type="ORF">UT19_C0004G0057</name>
</gene>
<keyword evidence="3 12" id="KW-0479">Metal-binding</keyword>
<comment type="similarity">
    <text evidence="1 13">Belongs to the RtcB family.</text>
</comment>
<dbReference type="PANTHER" id="PTHR11118:SF1">
    <property type="entry name" value="RNA-SPLICING LIGASE RTCB HOMOLOG"/>
    <property type="match status" value="1"/>
</dbReference>
<dbReference type="FunFam" id="3.90.1860.10:FF:000001">
    <property type="entry name" value="tRNA-splicing ligase RtcB homolog"/>
    <property type="match status" value="1"/>
</dbReference>
<evidence type="ECO:0000256" key="10">
    <source>
        <dbReference type="PIRSR" id="PIRSR601233-1"/>
    </source>
</evidence>
<dbReference type="AlphaFoldDB" id="A0A0G0PXJ2"/>
<evidence type="ECO:0000256" key="14">
    <source>
        <dbReference type="SAM" id="MobiDB-lite"/>
    </source>
</evidence>
<keyword evidence="5" id="KW-0692">RNA repair</keyword>
<evidence type="ECO:0000313" key="15">
    <source>
        <dbReference type="EMBL" id="KKQ94096.1"/>
    </source>
</evidence>
<feature type="binding site" evidence="11">
    <location>
        <begin position="333"/>
        <end position="334"/>
    </location>
    <ligand>
        <name>GMP</name>
        <dbReference type="ChEBI" id="CHEBI:58115"/>
    </ligand>
</feature>
<feature type="binding site" evidence="12">
    <location>
        <position position="333"/>
    </location>
    <ligand>
        <name>Mn(2+)</name>
        <dbReference type="ChEBI" id="CHEBI:29035"/>
        <label>2</label>
    </ligand>
</feature>
<evidence type="ECO:0000256" key="13">
    <source>
        <dbReference type="RuleBase" id="RU371113"/>
    </source>
</evidence>
<feature type="active site" description="GMP-histidine intermediate" evidence="10">
    <location>
        <position position="409"/>
    </location>
</feature>
<dbReference type="GO" id="GO:0006396">
    <property type="term" value="P:RNA processing"/>
    <property type="evidence" value="ECO:0007669"/>
    <property type="project" value="InterPro"/>
</dbReference>
<reference evidence="15 16" key="1">
    <citation type="journal article" date="2015" name="Nature">
        <title>rRNA introns, odd ribosomes, and small enigmatic genomes across a large radiation of phyla.</title>
        <authorList>
            <person name="Brown C.T."/>
            <person name="Hug L.A."/>
            <person name="Thomas B.C."/>
            <person name="Sharon I."/>
            <person name="Castelle C.J."/>
            <person name="Singh A."/>
            <person name="Wilkins M.J."/>
            <person name="Williams K.H."/>
            <person name="Banfield J.F."/>
        </authorList>
    </citation>
    <scope>NUCLEOTIDE SEQUENCE [LARGE SCALE GENOMIC DNA]</scope>
</reference>
<dbReference type="Pfam" id="PF01139">
    <property type="entry name" value="RtcB"/>
    <property type="match status" value="1"/>
</dbReference>
<proteinExistence type="inferred from homology"/>
<keyword evidence="2 13" id="KW-0436">Ligase</keyword>
<evidence type="ECO:0000256" key="1">
    <source>
        <dbReference type="ARBA" id="ARBA00008071"/>
    </source>
</evidence>
<sequence>MDAKFLSEFKEIEKGIWDLPKSYKLGMRVPLRIVATEKLLKEMDDGAVQQGINVSQLPGIVGASLMMPDAHWGYGFPIGGVAAFDLKTGILSPGGIGFDINCGMRLLTTNLTEEEVRPRIVQIVNELFDAVPTGVGGSGIIRLSKKEFKDVMVKGAAWAVEKGLGWKEDVLHIEEEGSIKEADPEAVSDRAIARGINQLGTLGSGNHYLEVQKVETIFDQNLADELGILQRGQVVVMIHCGSRGFGHQVGTDYLNTFEPAMKKYAIIVPDRQLACMPISSPEGKEYFAAMAAAANNAFCNRQVIAHKVREVFAHVFGKSAEDLEMDLVYDVAHNIAKVEKFQIPNSKSQINSISKKSKTKTVEVMVHRKGASRSYPNQPVILGGSMETGSYLLMGTEGAMQKTFGSTAHGSGRTMSRTQAKREVRGEDLQKKMKKHGIYVKSASFSGLAEEAGFAYKDINEVVTALSTADTSQPVASFKPLGNIKG</sequence>
<feature type="binding site" evidence="11">
    <location>
        <position position="390"/>
    </location>
    <ligand>
        <name>GMP</name>
        <dbReference type="ChEBI" id="CHEBI:58115"/>
    </ligand>
</feature>
<feature type="region of interest" description="Disordered" evidence="14">
    <location>
        <begin position="403"/>
        <end position="423"/>
    </location>
</feature>
<dbReference type="SUPFAM" id="SSF103365">
    <property type="entry name" value="Hypothetical protein PH1602"/>
    <property type="match status" value="1"/>
</dbReference>
<dbReference type="GO" id="GO:0046872">
    <property type="term" value="F:metal ion binding"/>
    <property type="evidence" value="ECO:0007669"/>
    <property type="project" value="UniProtKB-UniRule"/>
</dbReference>
<evidence type="ECO:0000256" key="2">
    <source>
        <dbReference type="ARBA" id="ARBA00022598"/>
    </source>
</evidence>
<comment type="catalytic activity">
    <reaction evidence="8">
        <text>a 3'-end 3'-phospho-ribonucleotide-RNA + a 5'-end dephospho-ribonucleoside-RNA + GTP = a ribonucleotidyl-ribonucleotide-RNA + GMP + diphosphate</text>
        <dbReference type="Rhea" id="RHEA:68076"/>
        <dbReference type="Rhea" id="RHEA-COMP:10463"/>
        <dbReference type="Rhea" id="RHEA-COMP:13936"/>
        <dbReference type="Rhea" id="RHEA-COMP:17355"/>
        <dbReference type="ChEBI" id="CHEBI:33019"/>
        <dbReference type="ChEBI" id="CHEBI:37565"/>
        <dbReference type="ChEBI" id="CHEBI:58115"/>
        <dbReference type="ChEBI" id="CHEBI:83062"/>
        <dbReference type="ChEBI" id="CHEBI:138284"/>
        <dbReference type="ChEBI" id="CHEBI:173118"/>
        <dbReference type="EC" id="6.5.1.8"/>
    </reaction>
</comment>
<evidence type="ECO:0000256" key="4">
    <source>
        <dbReference type="ARBA" id="ARBA00022741"/>
    </source>
</evidence>
<comment type="subunit">
    <text evidence="13">Monomer.</text>
</comment>
<feature type="binding site" evidence="12">
    <location>
        <position position="207"/>
    </location>
    <ligand>
        <name>Mn(2+)</name>
        <dbReference type="ChEBI" id="CHEBI:29035"/>
        <label>1</label>
    </ligand>
</feature>
<keyword evidence="6 11" id="KW-0342">GTP-binding</keyword>
<dbReference type="GO" id="GO:0170057">
    <property type="term" value="F:RNA ligase (GTP) activity"/>
    <property type="evidence" value="ECO:0007669"/>
    <property type="project" value="UniProtKB-EC"/>
</dbReference>
<dbReference type="InterPro" id="IPR036025">
    <property type="entry name" value="RtcB-like_sf"/>
</dbReference>
<dbReference type="InterPro" id="IPR001233">
    <property type="entry name" value="RtcB"/>
</dbReference>
<dbReference type="EC" id="6.5.1.-" evidence="13"/>
<dbReference type="GO" id="GO:0003972">
    <property type="term" value="F:RNA ligase (ATP) activity"/>
    <property type="evidence" value="ECO:0007669"/>
    <property type="project" value="TreeGrafter"/>
</dbReference>
<dbReference type="EMBL" id="LBVW01000004">
    <property type="protein sequence ID" value="KKQ94096.1"/>
    <property type="molecule type" value="Genomic_DNA"/>
</dbReference>
<evidence type="ECO:0000313" key="16">
    <source>
        <dbReference type="Proteomes" id="UP000034932"/>
    </source>
</evidence>
<evidence type="ECO:0000256" key="7">
    <source>
        <dbReference type="ARBA" id="ARBA00023211"/>
    </source>
</evidence>
<feature type="binding site" evidence="11">
    <location>
        <position position="485"/>
    </location>
    <ligand>
        <name>GMP</name>
        <dbReference type="ChEBI" id="CHEBI:58115"/>
    </ligand>
</feature>
<feature type="binding site" evidence="12">
    <location>
        <position position="239"/>
    </location>
    <ligand>
        <name>Mn(2+)</name>
        <dbReference type="ChEBI" id="CHEBI:29035"/>
        <label>2</label>
    </ligand>
</feature>
<dbReference type="Proteomes" id="UP000034932">
    <property type="component" value="Unassembled WGS sequence"/>
</dbReference>
<dbReference type="GO" id="GO:0042245">
    <property type="term" value="P:RNA repair"/>
    <property type="evidence" value="ECO:0007669"/>
    <property type="project" value="UniProtKB-KW"/>
</dbReference>
<comment type="cofactor">
    <cofactor evidence="12 13">
        <name>Mn(2+)</name>
        <dbReference type="ChEBI" id="CHEBI:29035"/>
    </cofactor>
    <text evidence="12 13">Binds 2 manganese ions per subunit.</text>
</comment>
<dbReference type="Gene3D" id="3.90.1860.10">
    <property type="entry name" value="tRNA-splicing ligase RtcB"/>
    <property type="match status" value="1"/>
</dbReference>
<dbReference type="PATRIC" id="fig|1618573.3.peg.353"/>
<name>A0A0G0PXJ2_9BACT</name>
<organism evidence="15 16">
    <name type="scientific">Candidatus Woesebacteria bacterium GW2011_GWB1_39_10b</name>
    <dbReference type="NCBI Taxonomy" id="1618573"/>
    <lineage>
        <taxon>Bacteria</taxon>
        <taxon>Candidatus Woeseibacteriota</taxon>
    </lineage>
</organism>
<feature type="binding site" evidence="11">
    <location>
        <begin position="206"/>
        <end position="210"/>
    </location>
    <ligand>
        <name>GMP</name>
        <dbReference type="ChEBI" id="CHEBI:58115"/>
    </ligand>
</feature>
<evidence type="ECO:0000256" key="6">
    <source>
        <dbReference type="ARBA" id="ARBA00023134"/>
    </source>
</evidence>
<evidence type="ECO:0000256" key="11">
    <source>
        <dbReference type="PIRSR" id="PIRSR601233-2"/>
    </source>
</evidence>
<evidence type="ECO:0000256" key="8">
    <source>
        <dbReference type="ARBA" id="ARBA00047746"/>
    </source>
</evidence>
<accession>A0A0G0PXJ2</accession>
<feature type="compositionally biased region" description="Polar residues" evidence="14">
    <location>
        <begin position="403"/>
        <end position="418"/>
    </location>
</feature>
<dbReference type="STRING" id="1618573.UT19_C0004G0057"/>
<comment type="catalytic activity">
    <reaction evidence="9">
        <text>a 3'-end 2',3'-cyclophospho-ribonucleotide-RNA + a 5'-end dephospho-ribonucleoside-RNA + GTP + H2O = a ribonucleotidyl-ribonucleotide-RNA + GMP + diphosphate + H(+)</text>
        <dbReference type="Rhea" id="RHEA:68080"/>
        <dbReference type="Rhea" id="RHEA-COMP:10464"/>
        <dbReference type="Rhea" id="RHEA-COMP:13936"/>
        <dbReference type="Rhea" id="RHEA-COMP:17355"/>
        <dbReference type="ChEBI" id="CHEBI:15377"/>
        <dbReference type="ChEBI" id="CHEBI:15378"/>
        <dbReference type="ChEBI" id="CHEBI:33019"/>
        <dbReference type="ChEBI" id="CHEBI:37565"/>
        <dbReference type="ChEBI" id="CHEBI:58115"/>
        <dbReference type="ChEBI" id="CHEBI:83064"/>
        <dbReference type="ChEBI" id="CHEBI:138284"/>
        <dbReference type="ChEBI" id="CHEBI:173118"/>
        <dbReference type="EC" id="6.5.1.8"/>
    </reaction>
</comment>
<evidence type="ECO:0000256" key="9">
    <source>
        <dbReference type="ARBA" id="ARBA00049514"/>
    </source>
</evidence>
<evidence type="ECO:0000256" key="5">
    <source>
        <dbReference type="ARBA" id="ARBA00022800"/>
    </source>
</evidence>
<keyword evidence="7 12" id="KW-0464">Manganese</keyword>
<protein>
    <recommendedName>
        <fullName evidence="13">tRNA-splicing ligase RtcB</fullName>
        <ecNumber evidence="13">6.5.1.-</ecNumber>
    </recommendedName>
</protein>
<feature type="binding site" evidence="12">
    <location>
        <position position="99"/>
    </location>
    <ligand>
        <name>Mn(2+)</name>
        <dbReference type="ChEBI" id="CHEBI:29035"/>
        <label>1</label>
    </ligand>
</feature>
<evidence type="ECO:0000256" key="3">
    <source>
        <dbReference type="ARBA" id="ARBA00022723"/>
    </source>
</evidence>
<dbReference type="PANTHER" id="PTHR11118">
    <property type="entry name" value="RNA-SPLICING LIGASE RTCB HOMOLOG"/>
    <property type="match status" value="1"/>
</dbReference>
<feature type="binding site" evidence="11">
    <location>
        <begin position="383"/>
        <end position="386"/>
    </location>
    <ligand>
        <name>GMP</name>
        <dbReference type="ChEBI" id="CHEBI:58115"/>
    </ligand>
</feature>
<comment type="caution">
    <text evidence="15">The sequence shown here is derived from an EMBL/GenBank/DDBJ whole genome shotgun (WGS) entry which is preliminary data.</text>
</comment>
<dbReference type="GO" id="GO:0005525">
    <property type="term" value="F:GTP binding"/>
    <property type="evidence" value="ECO:0007669"/>
    <property type="project" value="UniProtKB-KW"/>
</dbReference>
<keyword evidence="4 11" id="KW-0547">Nucleotide-binding</keyword>
<feature type="binding site" evidence="11">
    <location>
        <begin position="409"/>
        <end position="412"/>
    </location>
    <ligand>
        <name>GMP</name>
        <dbReference type="ChEBI" id="CHEBI:58115"/>
    </ligand>
</feature>
<evidence type="ECO:0000256" key="12">
    <source>
        <dbReference type="PIRSR" id="PIRSR601233-3"/>
    </source>
</evidence>